<dbReference type="AlphaFoldDB" id="A0AAD3SCJ3"/>
<name>A0AAD3SCJ3_NEPGR</name>
<proteinExistence type="predicted"/>
<keyword evidence="2" id="KW-1185">Reference proteome</keyword>
<evidence type="ECO:0000313" key="2">
    <source>
        <dbReference type="Proteomes" id="UP001279734"/>
    </source>
</evidence>
<gene>
    <name evidence="1" type="ORF">Nepgr_010515</name>
</gene>
<sequence>MQWSPWNSMQKAQQASLDHLNHSQIISVMLPTTLSANRGRSWFVPPTKGRERNISFHNGTNSEWLIVDYSLLLAEVAGHLDMSLSELMTPRLQGHAYFYMRFSCCDLDANVILRERMTLLQLPATVTLDKPIESLL</sequence>
<reference evidence="1" key="1">
    <citation type="submission" date="2023-05" db="EMBL/GenBank/DDBJ databases">
        <title>Nepenthes gracilis genome sequencing.</title>
        <authorList>
            <person name="Fukushima K."/>
        </authorList>
    </citation>
    <scope>NUCLEOTIDE SEQUENCE</scope>
    <source>
        <strain evidence="1">SING2019-196</strain>
    </source>
</reference>
<comment type="caution">
    <text evidence="1">The sequence shown here is derived from an EMBL/GenBank/DDBJ whole genome shotgun (WGS) entry which is preliminary data.</text>
</comment>
<dbReference type="Proteomes" id="UP001279734">
    <property type="component" value="Unassembled WGS sequence"/>
</dbReference>
<protein>
    <submittedName>
        <fullName evidence="1">Uncharacterized protein</fullName>
    </submittedName>
</protein>
<evidence type="ECO:0000313" key="1">
    <source>
        <dbReference type="EMBL" id="GMH08675.1"/>
    </source>
</evidence>
<accession>A0AAD3SCJ3</accession>
<organism evidence="1 2">
    <name type="scientific">Nepenthes gracilis</name>
    <name type="common">Slender pitcher plant</name>
    <dbReference type="NCBI Taxonomy" id="150966"/>
    <lineage>
        <taxon>Eukaryota</taxon>
        <taxon>Viridiplantae</taxon>
        <taxon>Streptophyta</taxon>
        <taxon>Embryophyta</taxon>
        <taxon>Tracheophyta</taxon>
        <taxon>Spermatophyta</taxon>
        <taxon>Magnoliopsida</taxon>
        <taxon>eudicotyledons</taxon>
        <taxon>Gunneridae</taxon>
        <taxon>Pentapetalae</taxon>
        <taxon>Caryophyllales</taxon>
        <taxon>Nepenthaceae</taxon>
        <taxon>Nepenthes</taxon>
    </lineage>
</organism>
<dbReference type="EMBL" id="BSYO01000008">
    <property type="protein sequence ID" value="GMH08675.1"/>
    <property type="molecule type" value="Genomic_DNA"/>
</dbReference>